<evidence type="ECO:0000313" key="3">
    <source>
        <dbReference type="Proteomes" id="UP000642748"/>
    </source>
</evidence>
<evidence type="ECO:0000259" key="1">
    <source>
        <dbReference type="Pfam" id="PF00248"/>
    </source>
</evidence>
<reference evidence="2" key="1">
    <citation type="submission" date="2021-01" db="EMBL/GenBank/DDBJ databases">
        <title>Whole genome shotgun sequence of Rugosimonospora africana NBRC 104875.</title>
        <authorList>
            <person name="Komaki H."/>
            <person name="Tamura T."/>
        </authorList>
    </citation>
    <scope>NUCLEOTIDE SEQUENCE</scope>
    <source>
        <strain evidence="2">NBRC 104875</strain>
    </source>
</reference>
<dbReference type="Gene3D" id="3.20.20.100">
    <property type="entry name" value="NADP-dependent oxidoreductase domain"/>
    <property type="match status" value="1"/>
</dbReference>
<proteinExistence type="predicted"/>
<keyword evidence="3" id="KW-1185">Reference proteome</keyword>
<dbReference type="Proteomes" id="UP000642748">
    <property type="component" value="Unassembled WGS sequence"/>
</dbReference>
<accession>A0A8J3QY57</accession>
<dbReference type="RefSeq" id="WP_203922832.1">
    <property type="nucleotide sequence ID" value="NZ_BONZ01000080.1"/>
</dbReference>
<dbReference type="EMBL" id="BONZ01000080">
    <property type="protein sequence ID" value="GIH19369.1"/>
    <property type="molecule type" value="Genomic_DNA"/>
</dbReference>
<feature type="domain" description="NADP-dependent oxidoreductase" evidence="1">
    <location>
        <begin position="8"/>
        <end position="64"/>
    </location>
</feature>
<name>A0A8J3QY57_9ACTN</name>
<organism evidence="2 3">
    <name type="scientific">Rugosimonospora africana</name>
    <dbReference type="NCBI Taxonomy" id="556532"/>
    <lineage>
        <taxon>Bacteria</taxon>
        <taxon>Bacillati</taxon>
        <taxon>Actinomycetota</taxon>
        <taxon>Actinomycetes</taxon>
        <taxon>Micromonosporales</taxon>
        <taxon>Micromonosporaceae</taxon>
        <taxon>Rugosimonospora</taxon>
    </lineage>
</organism>
<gene>
    <name evidence="2" type="ORF">Raf01_75410</name>
</gene>
<dbReference type="Pfam" id="PF00248">
    <property type="entry name" value="Aldo_ket_red"/>
    <property type="match status" value="1"/>
</dbReference>
<dbReference type="AlphaFoldDB" id="A0A8J3QY57"/>
<sequence length="66" mass="7204">MSVPEVPRLGFGAANVGNLYREVSDAAAHAILEAAWDAGIRYFDTASHHGLGLSERRLGAFLREHR</sequence>
<dbReference type="PANTHER" id="PTHR42686">
    <property type="entry name" value="GH17980P-RELATED"/>
    <property type="match status" value="1"/>
</dbReference>
<dbReference type="SUPFAM" id="SSF51430">
    <property type="entry name" value="NAD(P)-linked oxidoreductase"/>
    <property type="match status" value="1"/>
</dbReference>
<dbReference type="InterPro" id="IPR023210">
    <property type="entry name" value="NADP_OxRdtase_dom"/>
</dbReference>
<dbReference type="GO" id="GO:0016491">
    <property type="term" value="F:oxidoreductase activity"/>
    <property type="evidence" value="ECO:0007669"/>
    <property type="project" value="InterPro"/>
</dbReference>
<dbReference type="GO" id="GO:0005829">
    <property type="term" value="C:cytosol"/>
    <property type="evidence" value="ECO:0007669"/>
    <property type="project" value="TreeGrafter"/>
</dbReference>
<comment type="caution">
    <text evidence="2">The sequence shown here is derived from an EMBL/GenBank/DDBJ whole genome shotgun (WGS) entry which is preliminary data.</text>
</comment>
<dbReference type="InterPro" id="IPR036812">
    <property type="entry name" value="NAD(P)_OxRdtase_dom_sf"/>
</dbReference>
<dbReference type="InterPro" id="IPR020471">
    <property type="entry name" value="AKR"/>
</dbReference>
<evidence type="ECO:0000313" key="2">
    <source>
        <dbReference type="EMBL" id="GIH19369.1"/>
    </source>
</evidence>
<protein>
    <recommendedName>
        <fullName evidence="1">NADP-dependent oxidoreductase domain-containing protein</fullName>
    </recommendedName>
</protein>
<dbReference type="PANTHER" id="PTHR42686:SF1">
    <property type="entry name" value="GH17980P-RELATED"/>
    <property type="match status" value="1"/>
</dbReference>